<dbReference type="EMBL" id="CP027033">
    <property type="protein sequence ID" value="AXR80949.1"/>
    <property type="molecule type" value="Genomic_DNA"/>
</dbReference>
<keyword evidence="2" id="KW-0378">Hydrolase</keyword>
<dbReference type="KEGG" id="nan:AArc1_2838"/>
<proteinExistence type="predicted"/>
<evidence type="ECO:0000256" key="2">
    <source>
        <dbReference type="ARBA" id="ARBA00022801"/>
    </source>
</evidence>
<keyword evidence="6" id="KW-1185">Reference proteome</keyword>
<dbReference type="Proteomes" id="UP000258707">
    <property type="component" value="Chromosome"/>
</dbReference>
<gene>
    <name evidence="4" type="ORF">AArc1_2838</name>
    <name evidence="5" type="ORF">AArcMg_0928</name>
</gene>
<feature type="domain" description="PDZ" evidence="3">
    <location>
        <begin position="265"/>
        <end position="363"/>
    </location>
</feature>
<accession>A0A346PN54</accession>
<dbReference type="Gene3D" id="2.40.10.120">
    <property type="match status" value="1"/>
</dbReference>
<dbReference type="GO" id="GO:0006508">
    <property type="term" value="P:proteolysis"/>
    <property type="evidence" value="ECO:0007669"/>
    <property type="project" value="UniProtKB-KW"/>
</dbReference>
<evidence type="ECO:0000259" key="3">
    <source>
        <dbReference type="Pfam" id="PF13180"/>
    </source>
</evidence>
<dbReference type="PANTHER" id="PTHR43343:SF3">
    <property type="entry name" value="PROTEASE DO-LIKE 8, CHLOROPLASTIC"/>
    <property type="match status" value="1"/>
</dbReference>
<dbReference type="PRINTS" id="PR00834">
    <property type="entry name" value="PROTEASES2C"/>
</dbReference>
<reference evidence="7" key="1">
    <citation type="submission" date="2017-10" db="EMBL/GenBank/DDBJ databases">
        <title>Phenotypic and genomic properties of facultatively anaerobic sulfur-reducing natronoarchaea from hypersaline soda lakes.</title>
        <authorList>
            <person name="Sorokin D.Y."/>
            <person name="Kublanov I.V."/>
            <person name="Roman P."/>
            <person name="Sinninghe Damste J.S."/>
            <person name="Golyshin P.N."/>
            <person name="Rojo D."/>
            <person name="Ciordia S."/>
            <person name="Mena Md.C."/>
            <person name="Ferrer M."/>
            <person name="Messina E."/>
            <person name="Smedile F."/>
            <person name="La Spada G."/>
            <person name="La Cono V."/>
            <person name="Yakimov M.M."/>
        </authorList>
    </citation>
    <scope>NUCLEOTIDE SEQUENCE [LARGE SCALE GENOMIC DNA]</scope>
    <source>
        <strain evidence="7">AArc1</strain>
    </source>
</reference>
<evidence type="ECO:0000313" key="7">
    <source>
        <dbReference type="Proteomes" id="UP000258707"/>
    </source>
</evidence>
<dbReference type="EMBL" id="CP024047">
    <property type="protein sequence ID" value="AXR79150.1"/>
    <property type="molecule type" value="Genomic_DNA"/>
</dbReference>
<sequence length="376" mass="39510">MEFYPSDMNDFRPDRRQFLSLVGVSGGLSLAGCTEPRRDGGVEGGSAHSIDRDDLADGSTFTDVYDAVIESVTQVRVFGVDDPLTDQEGQGQGSGFVYDENHVVTNEHVVAGGEEVDLQYITGDWTSTRIVGTDRLSDLAVLEVEHIPEEATPLPLAQDRPVVGQQVLAVGNPFGLEGSMSQGVVSGVDRTIEAPGQDFSFPNVIQTDAAVNPGNSGGPLVDLDGNVIGVVHAGGGENIGFAISAALANRVVPALLEDGEFEHSYLGIQLASVDRFIAEENDLEEAAGIAVVGVVDGGPADGVLEEATSTTERGGEPVPVGGDVIVELDGEPIPDRHALSTFLALETSPGNELEVRLWRDGEIVVETLVLGTRPTE</sequence>
<reference evidence="6" key="2">
    <citation type="submission" date="2018-02" db="EMBL/GenBank/DDBJ databases">
        <title>Phenotypic and genomic properties of facultatively anaerobic sulfur-reducing natronoarchaea from hypersaline soda lakes.</title>
        <authorList>
            <person name="Sorokin D.Y."/>
            <person name="Kublanov I.V."/>
            <person name="Roman P."/>
            <person name="Sinninghe Damste J.S."/>
            <person name="Golyshin P.N."/>
            <person name="Rojo D."/>
            <person name="Ciordia S."/>
            <person name="Mena M.D.C."/>
            <person name="Ferrer M."/>
            <person name="Messina E."/>
            <person name="Smedile F."/>
            <person name="La Spada G."/>
            <person name="La Cono V."/>
            <person name="Yakimov M.M."/>
        </authorList>
    </citation>
    <scope>NUCLEOTIDE SEQUENCE [LARGE SCALE GENOMIC DNA]</scope>
    <source>
        <strain evidence="6">AArc-Mg</strain>
    </source>
</reference>
<protein>
    <submittedName>
        <fullName evidence="5">HtrA protease/chaperone protein</fullName>
    </submittedName>
    <submittedName>
        <fullName evidence="4">Serine protease Do (Heat-shock protein)</fullName>
    </submittedName>
</protein>
<dbReference type="AlphaFoldDB" id="A0A346PN54"/>
<dbReference type="InterPro" id="IPR036034">
    <property type="entry name" value="PDZ_sf"/>
</dbReference>
<dbReference type="InterPro" id="IPR051201">
    <property type="entry name" value="Chloro_Bact_Ser_Proteases"/>
</dbReference>
<evidence type="ECO:0000313" key="4">
    <source>
        <dbReference type="EMBL" id="AXR79150.1"/>
    </source>
</evidence>
<reference evidence="5" key="3">
    <citation type="journal article" date="2019" name="Int. J. Syst. Evol. Microbiol.">
        <title>Natronolimnobius sulfurireducens sp. nov. and Halalkaliarchaeum desulfuricum gen. nov., sp. nov., the first sulfur-respiring alkaliphilic haloarchaea from hypersaline alkaline lakes.</title>
        <authorList>
            <person name="Sorokin D.Y."/>
            <person name="Yakimov M."/>
            <person name="Messina E."/>
            <person name="Merkel A.Y."/>
            <person name="Bale N.J."/>
            <person name="Sinninghe Damste J.S."/>
        </authorList>
    </citation>
    <scope>NUCLEOTIDE SEQUENCE</scope>
    <source>
        <strain evidence="5">AArc-Mg</strain>
        <strain evidence="4">AArc1</strain>
    </source>
</reference>
<dbReference type="KEGG" id="nag:AArcMg_0928"/>
<dbReference type="PANTHER" id="PTHR43343">
    <property type="entry name" value="PEPTIDASE S12"/>
    <property type="match status" value="1"/>
</dbReference>
<dbReference type="SUPFAM" id="SSF50156">
    <property type="entry name" value="PDZ domain-like"/>
    <property type="match status" value="1"/>
</dbReference>
<dbReference type="SUPFAM" id="SSF50494">
    <property type="entry name" value="Trypsin-like serine proteases"/>
    <property type="match status" value="1"/>
</dbReference>
<keyword evidence="1 5" id="KW-0645">Protease</keyword>
<dbReference type="Proteomes" id="UP000258613">
    <property type="component" value="Chromosome"/>
</dbReference>
<dbReference type="Pfam" id="PF13180">
    <property type="entry name" value="PDZ_2"/>
    <property type="match status" value="1"/>
</dbReference>
<name>A0A346PN54_9EURY</name>
<accession>A0A346PI05</accession>
<evidence type="ECO:0000256" key="1">
    <source>
        <dbReference type="ARBA" id="ARBA00022670"/>
    </source>
</evidence>
<dbReference type="InterPro" id="IPR001940">
    <property type="entry name" value="Peptidase_S1C"/>
</dbReference>
<dbReference type="GO" id="GO:0004252">
    <property type="term" value="F:serine-type endopeptidase activity"/>
    <property type="evidence" value="ECO:0007669"/>
    <property type="project" value="InterPro"/>
</dbReference>
<evidence type="ECO:0000313" key="5">
    <source>
        <dbReference type="EMBL" id="AXR80949.1"/>
    </source>
</evidence>
<evidence type="ECO:0000313" key="6">
    <source>
        <dbReference type="Proteomes" id="UP000258613"/>
    </source>
</evidence>
<dbReference type="InterPro" id="IPR009003">
    <property type="entry name" value="Peptidase_S1_PA"/>
</dbReference>
<dbReference type="InterPro" id="IPR001478">
    <property type="entry name" value="PDZ"/>
</dbReference>
<dbReference type="Pfam" id="PF13365">
    <property type="entry name" value="Trypsin_2"/>
    <property type="match status" value="1"/>
</dbReference>
<organism evidence="5 6">
    <name type="scientific">Natrarchaeobaculum sulfurireducens</name>
    <dbReference type="NCBI Taxonomy" id="2044521"/>
    <lineage>
        <taxon>Archaea</taxon>
        <taxon>Methanobacteriati</taxon>
        <taxon>Methanobacteriota</taxon>
        <taxon>Stenosarchaea group</taxon>
        <taxon>Halobacteria</taxon>
        <taxon>Halobacteriales</taxon>
        <taxon>Natrialbaceae</taxon>
        <taxon>Natrarchaeobaculum</taxon>
    </lineage>
</organism>
<dbReference type="Gene3D" id="2.30.42.10">
    <property type="match status" value="1"/>
</dbReference>